<evidence type="ECO:0000256" key="4">
    <source>
        <dbReference type="ARBA" id="ARBA00023172"/>
    </source>
</evidence>
<dbReference type="RefSeq" id="WP_269877772.1">
    <property type="nucleotide sequence ID" value="NZ_JAPZVM010000004.1"/>
</dbReference>
<dbReference type="Pfam" id="PF13102">
    <property type="entry name" value="Phage_int_SAM_5"/>
    <property type="match status" value="1"/>
</dbReference>
<keyword evidence="4" id="KW-0233">DNA recombination</keyword>
<feature type="domain" description="Core-binding (CB)" evidence="7">
    <location>
        <begin position="106"/>
        <end position="185"/>
    </location>
</feature>
<dbReference type="PROSITE" id="PS51900">
    <property type="entry name" value="CB"/>
    <property type="match status" value="1"/>
</dbReference>
<name>A0ABT4PHP2_9BACT</name>
<keyword evidence="2" id="KW-0229">DNA integration</keyword>
<organism evidence="8 9">
    <name type="scientific">Phocaeicola acetigenes</name>
    <dbReference type="NCBI Taxonomy" id="3016083"/>
    <lineage>
        <taxon>Bacteria</taxon>
        <taxon>Pseudomonadati</taxon>
        <taxon>Bacteroidota</taxon>
        <taxon>Bacteroidia</taxon>
        <taxon>Bacteroidales</taxon>
        <taxon>Bacteroidaceae</taxon>
        <taxon>Phocaeicola</taxon>
    </lineage>
</organism>
<keyword evidence="3 5" id="KW-0238">DNA-binding</keyword>
<evidence type="ECO:0000256" key="5">
    <source>
        <dbReference type="PROSITE-ProRule" id="PRU01248"/>
    </source>
</evidence>
<dbReference type="Pfam" id="PF17293">
    <property type="entry name" value="Arm-DNA-bind_5"/>
    <property type="match status" value="1"/>
</dbReference>
<evidence type="ECO:0000256" key="2">
    <source>
        <dbReference type="ARBA" id="ARBA00022908"/>
    </source>
</evidence>
<sequence length="386" mass="46021">MHKIKYRIVYNRKKVLNKKGEALIQIEAYLDKRKVYFSTHIYISPEQWNTQKRIIQNHPHQEELNRMIDEFILKLQWKELEYWKKNIPITLAILKSEISKSHLSSESFITFGRKWVESSSKKESTKNNLKTTLNLLQTYTHSLNFSDIRYSFLLDFEHYLIKRHYAINTIAKHMSHLKSLINEAIKQGYLSPEDYPFRNYRVKTGPTRHSYLLPEELAALEKLTIPAQWNHLSHTLDAFLFCCYTGLRYSDFKQLTPKNFIFLNGDHWLIFRSIKTKEEIKLPLNLLFHGKALLIIKKYKNKESFFKLRPNPTINKELIRLGKMAHINKHFSFHTARHTNATLLIYNGVQITTVQKLLGHRNIKTTQQYSSIFPEMIVKDLKRWQK</sequence>
<dbReference type="EMBL" id="JAPZVM010000004">
    <property type="protein sequence ID" value="MCZ8372536.1"/>
    <property type="molecule type" value="Genomic_DNA"/>
</dbReference>
<dbReference type="InterPro" id="IPR013762">
    <property type="entry name" value="Integrase-like_cat_sf"/>
</dbReference>
<dbReference type="PROSITE" id="PS51898">
    <property type="entry name" value="TYR_RECOMBINASE"/>
    <property type="match status" value="1"/>
</dbReference>
<dbReference type="InterPro" id="IPR010998">
    <property type="entry name" value="Integrase_recombinase_N"/>
</dbReference>
<dbReference type="InterPro" id="IPR025269">
    <property type="entry name" value="SAM-like_dom"/>
</dbReference>
<reference evidence="8" key="1">
    <citation type="submission" date="2022-12" db="EMBL/GenBank/DDBJ databases">
        <title>Phocaeicola acetigenes sp. nov., isolated feces from a healthy human.</title>
        <authorList>
            <person name="Do H."/>
            <person name="Ha Y.B."/>
            <person name="Kim J.-S."/>
            <person name="Suh M.K."/>
            <person name="Kim H.S."/>
            <person name="Lee J.-S."/>
        </authorList>
    </citation>
    <scope>NUCLEOTIDE SEQUENCE</scope>
    <source>
        <strain evidence="8">KGMB11183</strain>
    </source>
</reference>
<gene>
    <name evidence="8" type="ORF">O6P32_07405</name>
</gene>
<comment type="caution">
    <text evidence="8">The sequence shown here is derived from an EMBL/GenBank/DDBJ whole genome shotgun (WGS) entry which is preliminary data.</text>
</comment>
<accession>A0ABT4PHP2</accession>
<dbReference type="Pfam" id="PF00589">
    <property type="entry name" value="Phage_integrase"/>
    <property type="match status" value="1"/>
</dbReference>
<dbReference type="InterPro" id="IPR002104">
    <property type="entry name" value="Integrase_catalytic"/>
</dbReference>
<dbReference type="PANTHER" id="PTHR30349">
    <property type="entry name" value="PHAGE INTEGRASE-RELATED"/>
    <property type="match status" value="1"/>
</dbReference>
<evidence type="ECO:0000259" key="6">
    <source>
        <dbReference type="PROSITE" id="PS51898"/>
    </source>
</evidence>
<dbReference type="PANTHER" id="PTHR30349:SF64">
    <property type="entry name" value="PROPHAGE INTEGRASE INTD-RELATED"/>
    <property type="match status" value="1"/>
</dbReference>
<dbReference type="InterPro" id="IPR050090">
    <property type="entry name" value="Tyrosine_recombinase_XerCD"/>
</dbReference>
<evidence type="ECO:0000313" key="9">
    <source>
        <dbReference type="Proteomes" id="UP001141933"/>
    </source>
</evidence>
<dbReference type="InterPro" id="IPR044068">
    <property type="entry name" value="CB"/>
</dbReference>
<evidence type="ECO:0000259" key="7">
    <source>
        <dbReference type="PROSITE" id="PS51900"/>
    </source>
</evidence>
<dbReference type="CDD" id="cd01185">
    <property type="entry name" value="INTN1_C_like"/>
    <property type="match status" value="1"/>
</dbReference>
<dbReference type="SUPFAM" id="SSF56349">
    <property type="entry name" value="DNA breaking-rejoining enzymes"/>
    <property type="match status" value="1"/>
</dbReference>
<proteinExistence type="inferred from homology"/>
<dbReference type="InterPro" id="IPR035386">
    <property type="entry name" value="Arm-DNA-bind_5"/>
</dbReference>
<evidence type="ECO:0000313" key="8">
    <source>
        <dbReference type="EMBL" id="MCZ8372536.1"/>
    </source>
</evidence>
<evidence type="ECO:0000256" key="1">
    <source>
        <dbReference type="ARBA" id="ARBA00008857"/>
    </source>
</evidence>
<dbReference type="InterPro" id="IPR011010">
    <property type="entry name" value="DNA_brk_join_enz"/>
</dbReference>
<dbReference type="Gene3D" id="1.10.150.130">
    <property type="match status" value="1"/>
</dbReference>
<protein>
    <submittedName>
        <fullName evidence="8">Site-specific integrase</fullName>
    </submittedName>
</protein>
<dbReference type="Proteomes" id="UP001141933">
    <property type="component" value="Unassembled WGS sequence"/>
</dbReference>
<evidence type="ECO:0000256" key="3">
    <source>
        <dbReference type="ARBA" id="ARBA00023125"/>
    </source>
</evidence>
<dbReference type="Gene3D" id="1.10.443.10">
    <property type="entry name" value="Intergrase catalytic core"/>
    <property type="match status" value="1"/>
</dbReference>
<keyword evidence="9" id="KW-1185">Reference proteome</keyword>
<comment type="similarity">
    <text evidence="1">Belongs to the 'phage' integrase family.</text>
</comment>
<feature type="domain" description="Tyr recombinase" evidence="6">
    <location>
        <begin position="207"/>
        <end position="382"/>
    </location>
</feature>